<dbReference type="EMBL" id="RWIU01000003">
    <property type="protein sequence ID" value="RSK43276.1"/>
    <property type="molecule type" value="Genomic_DNA"/>
</dbReference>
<reference evidence="1 2" key="1">
    <citation type="submission" date="2018-12" db="EMBL/GenBank/DDBJ databases">
        <authorList>
            <person name="Feng G."/>
            <person name="Zhu H."/>
        </authorList>
    </citation>
    <scope>NUCLEOTIDE SEQUENCE [LARGE SCALE GENOMIC DNA]</scope>
    <source>
        <strain evidence="1 2">LMG 26000</strain>
    </source>
</reference>
<dbReference type="AlphaFoldDB" id="A0A428K9X8"/>
<protein>
    <submittedName>
        <fullName evidence="1">Uncharacterized protein</fullName>
    </submittedName>
</protein>
<dbReference type="OrthoDB" id="878821at2"/>
<name>A0A428K9X8_9BACT</name>
<gene>
    <name evidence="1" type="ORF">EI293_10210</name>
</gene>
<sequence>MSNLLSVFPRVILLAVTLLSPPHTLTGASGGTNFEKPTADTSALAELWQAVGTVATVAPAKSGLVAFQQASFTSKLPSNVSIGNHGISIAWPNKQRVVFRDFNPPLDESKMVNHSYRGMNVLTGLVWITRQRYEDLEQLLTSQASGRVFEVANEPSINRSGTLLFAKQNECFVMTDECPPGFQLWRINKGALKLLKEVRLQNYFVVSGGWISATTVRVETASLQDMMNGKRTADMKRQLFDVTVR</sequence>
<dbReference type="Proteomes" id="UP000270291">
    <property type="component" value="Unassembled WGS sequence"/>
</dbReference>
<organism evidence="1 2">
    <name type="scientific">Hymenobacter perfusus</name>
    <dbReference type="NCBI Taxonomy" id="1236770"/>
    <lineage>
        <taxon>Bacteria</taxon>
        <taxon>Pseudomonadati</taxon>
        <taxon>Bacteroidota</taxon>
        <taxon>Cytophagia</taxon>
        <taxon>Cytophagales</taxon>
        <taxon>Hymenobacteraceae</taxon>
        <taxon>Hymenobacter</taxon>
    </lineage>
</organism>
<proteinExistence type="predicted"/>
<accession>A0A428K9X8</accession>
<dbReference type="RefSeq" id="WP_125437261.1">
    <property type="nucleotide sequence ID" value="NZ_RWIU01000003.1"/>
</dbReference>
<evidence type="ECO:0000313" key="2">
    <source>
        <dbReference type="Proteomes" id="UP000270291"/>
    </source>
</evidence>
<keyword evidence="2" id="KW-1185">Reference proteome</keyword>
<comment type="caution">
    <text evidence="1">The sequence shown here is derived from an EMBL/GenBank/DDBJ whole genome shotgun (WGS) entry which is preliminary data.</text>
</comment>
<evidence type="ECO:0000313" key="1">
    <source>
        <dbReference type="EMBL" id="RSK43276.1"/>
    </source>
</evidence>